<evidence type="ECO:0000313" key="2">
    <source>
        <dbReference type="Proteomes" id="UP001595704"/>
    </source>
</evidence>
<comment type="caution">
    <text evidence="1">The sequence shown here is derived from an EMBL/GenBank/DDBJ whole genome shotgun (WGS) entry which is preliminary data.</text>
</comment>
<dbReference type="EMBL" id="JBHRYC010000038">
    <property type="protein sequence ID" value="MFC3637528.1"/>
    <property type="molecule type" value="Genomic_DNA"/>
</dbReference>
<dbReference type="Proteomes" id="UP001595704">
    <property type="component" value="Unassembled WGS sequence"/>
</dbReference>
<proteinExistence type="predicted"/>
<accession>A0ABV7UGT2</accession>
<name>A0ABV7UGT2_9HYPH</name>
<organism evidence="1 2">
    <name type="scientific">Camelimonas fluminis</name>
    <dbReference type="NCBI Taxonomy" id="1576911"/>
    <lineage>
        <taxon>Bacteria</taxon>
        <taxon>Pseudomonadati</taxon>
        <taxon>Pseudomonadota</taxon>
        <taxon>Alphaproteobacteria</taxon>
        <taxon>Hyphomicrobiales</taxon>
        <taxon>Chelatococcaceae</taxon>
        <taxon>Camelimonas</taxon>
    </lineage>
</organism>
<gene>
    <name evidence="1" type="ORF">ACFONL_09065</name>
</gene>
<keyword evidence="2" id="KW-1185">Reference proteome</keyword>
<reference evidence="2" key="1">
    <citation type="journal article" date="2019" name="Int. J. Syst. Evol. Microbiol.">
        <title>The Global Catalogue of Microorganisms (GCM) 10K type strain sequencing project: providing services to taxonomists for standard genome sequencing and annotation.</title>
        <authorList>
            <consortium name="The Broad Institute Genomics Platform"/>
            <consortium name="The Broad Institute Genome Sequencing Center for Infectious Disease"/>
            <person name="Wu L."/>
            <person name="Ma J."/>
        </authorList>
    </citation>
    <scope>NUCLEOTIDE SEQUENCE [LARGE SCALE GENOMIC DNA]</scope>
    <source>
        <strain evidence="2">KCTC 42282</strain>
    </source>
</reference>
<protein>
    <submittedName>
        <fullName evidence="1">Uncharacterized protein</fullName>
    </submittedName>
</protein>
<evidence type="ECO:0000313" key="1">
    <source>
        <dbReference type="EMBL" id="MFC3637528.1"/>
    </source>
</evidence>
<sequence>MATNLTCDELSACEELRPVNVILPPSVPPATISGLREQFTALAALSEQINALHEDRVSTTNTERYESLTSAHGLIRSAEWKIAVRRLVVAFMLEAATGVPPRRYPEPGIS</sequence>
<dbReference type="RefSeq" id="WP_191319494.1">
    <property type="nucleotide sequence ID" value="NZ_BNCG01000008.1"/>
</dbReference>